<evidence type="ECO:0000313" key="1">
    <source>
        <dbReference type="EMBL" id="CAF2967811.1"/>
    </source>
</evidence>
<organism evidence="1 2">
    <name type="scientific">Lepeophtheirus salmonis</name>
    <name type="common">Salmon louse</name>
    <name type="synonym">Caligus salmonis</name>
    <dbReference type="NCBI Taxonomy" id="72036"/>
    <lineage>
        <taxon>Eukaryota</taxon>
        <taxon>Metazoa</taxon>
        <taxon>Ecdysozoa</taxon>
        <taxon>Arthropoda</taxon>
        <taxon>Crustacea</taxon>
        <taxon>Multicrustacea</taxon>
        <taxon>Hexanauplia</taxon>
        <taxon>Copepoda</taxon>
        <taxon>Siphonostomatoida</taxon>
        <taxon>Caligidae</taxon>
        <taxon>Lepeophtheirus</taxon>
    </lineage>
</organism>
<sequence length="132" mass="15317">MHYNQSVRGKIIEYNQSIEFWSPYQNFSKFVCRGSNNPLEKAANVVTQQVLHILTHPSSEYPSRYYEAKKLFDSCTSIAYFKELDKLLAETSIETLSNFLHWKGSVEEYIPWGPMDLAVIVKGRDSKGFLDR</sequence>
<dbReference type="Proteomes" id="UP000675881">
    <property type="component" value="Chromosome 6"/>
</dbReference>
<name>A0A7R8CY78_LEPSM</name>
<protein>
    <submittedName>
        <fullName evidence="1">(salmon louse) hypothetical protein</fullName>
    </submittedName>
</protein>
<dbReference type="EMBL" id="HG994585">
    <property type="protein sequence ID" value="CAF2967811.1"/>
    <property type="molecule type" value="Genomic_DNA"/>
</dbReference>
<dbReference type="AlphaFoldDB" id="A0A7R8CY78"/>
<accession>A0A7R8CY78</accession>
<keyword evidence="2" id="KW-1185">Reference proteome</keyword>
<reference evidence="1" key="1">
    <citation type="submission" date="2021-02" db="EMBL/GenBank/DDBJ databases">
        <authorList>
            <person name="Bekaert M."/>
        </authorList>
    </citation>
    <scope>NUCLEOTIDE SEQUENCE</scope>
    <source>
        <strain evidence="1">IoA-00</strain>
    </source>
</reference>
<gene>
    <name evidence="1" type="ORF">LSAA_12118</name>
</gene>
<evidence type="ECO:0000313" key="2">
    <source>
        <dbReference type="Proteomes" id="UP000675881"/>
    </source>
</evidence>
<proteinExistence type="predicted"/>